<dbReference type="Gramene" id="KZN11239">
    <property type="protein sequence ID" value="KZN11239"/>
    <property type="gene ID" value="DCAR_003895"/>
</dbReference>
<evidence type="ECO:0000313" key="2">
    <source>
        <dbReference type="EMBL" id="KZN11239.1"/>
    </source>
</evidence>
<gene>
    <name evidence="2" type="ORF">DCAR_003895</name>
</gene>
<name>A0A166IKX0_DAUCS</name>
<feature type="compositionally biased region" description="Polar residues" evidence="1">
    <location>
        <begin position="75"/>
        <end position="87"/>
    </location>
</feature>
<feature type="region of interest" description="Disordered" evidence="1">
    <location>
        <begin position="453"/>
        <end position="473"/>
    </location>
</feature>
<feature type="region of interest" description="Disordered" evidence="1">
    <location>
        <begin position="74"/>
        <end position="100"/>
    </location>
</feature>
<protein>
    <submittedName>
        <fullName evidence="2">Uncharacterized protein</fullName>
    </submittedName>
</protein>
<feature type="compositionally biased region" description="Polar residues" evidence="1">
    <location>
        <begin position="453"/>
        <end position="467"/>
    </location>
</feature>
<dbReference type="EMBL" id="LNRQ01000001">
    <property type="protein sequence ID" value="KZN11239.1"/>
    <property type="molecule type" value="Genomic_DNA"/>
</dbReference>
<comment type="caution">
    <text evidence="2">The sequence shown here is derived from an EMBL/GenBank/DDBJ whole genome shotgun (WGS) entry which is preliminary data.</text>
</comment>
<sequence length="636" mass="71718">MDKFRRSTSKDDPLLWNLFNYQLPVMKEYVHPPKDESYFNQLIKESYKVGHPQLSEKRTKSHIEDDVGTAKKTALHTQQKTNVQSPSCIPGSRNSGKRFPGKIVENIKPDTPPVSYSQCSRIFSPLTPLSPNIARPLQSPLPNHKPNALGQHTQGNKENVPTTRVKGNECLPEQRIHKQSSAFKENRPPTNIKRKALLKSCGSNIHSATQKRPCKNPDVNKMVSPAGHTIFTNLSSSKDKGKMVVENAIRPQHLRSEVDVMNLSEYDSDSSDAFSDQDFPEDFIHESHKFGPTVGTQSDRGVNIDLPPRKLNFDPKDSQQDSADHFNDLGFSHFGESYSDQSDGDSEDGFYVMDIEEEEEVLELPQMKIKELRDLNESFVQVDVKNKMPDILKSLEKKQYRLDILLTEENVKQGSNVYNATKISKPLEITDNHDPNPNFHAVNEQTEITNDISKEPTSNINSPATEKSTNKTKSRLKADIIETPIKKPDLKKVKLEKDDSFPEAVRSIQGMQCSFQLFVTANNVEEKSSKFMATKIIKGFNTEEDVAEQEQTLETMENLGSQHKHIKVTNAFTLPNELHCVTNSKTHVRAKLDPAIMYAHSISMSPGTNLQLPTSFALIYSNVVKTIPSIRKLAEL</sequence>
<dbReference type="AlphaFoldDB" id="A0A166IKX0"/>
<evidence type="ECO:0000256" key="1">
    <source>
        <dbReference type="SAM" id="MobiDB-lite"/>
    </source>
</evidence>
<proteinExistence type="predicted"/>
<organism evidence="2">
    <name type="scientific">Daucus carota subsp. sativus</name>
    <name type="common">Carrot</name>
    <dbReference type="NCBI Taxonomy" id="79200"/>
    <lineage>
        <taxon>Eukaryota</taxon>
        <taxon>Viridiplantae</taxon>
        <taxon>Streptophyta</taxon>
        <taxon>Embryophyta</taxon>
        <taxon>Tracheophyta</taxon>
        <taxon>Spermatophyta</taxon>
        <taxon>Magnoliopsida</taxon>
        <taxon>eudicotyledons</taxon>
        <taxon>Gunneridae</taxon>
        <taxon>Pentapetalae</taxon>
        <taxon>asterids</taxon>
        <taxon>campanulids</taxon>
        <taxon>Apiales</taxon>
        <taxon>Apiaceae</taxon>
        <taxon>Apioideae</taxon>
        <taxon>Scandiceae</taxon>
        <taxon>Daucinae</taxon>
        <taxon>Daucus</taxon>
        <taxon>Daucus sect. Daucus</taxon>
    </lineage>
</organism>
<accession>A0A166IKX0</accession>
<reference evidence="2" key="1">
    <citation type="journal article" date="2016" name="Nat. Genet.">
        <title>A high-quality carrot genome assembly provides new insights into carotenoid accumulation and asterid genome evolution.</title>
        <authorList>
            <person name="Iorizzo M."/>
            <person name="Ellison S."/>
            <person name="Senalik D."/>
            <person name="Zeng P."/>
            <person name="Satapoomin P."/>
            <person name="Huang J."/>
            <person name="Bowman M."/>
            <person name="Iovene M."/>
            <person name="Sanseverino W."/>
            <person name="Cavagnaro P."/>
            <person name="Yildiz M."/>
            <person name="Macko-Podgorni A."/>
            <person name="Moranska E."/>
            <person name="Grzebelus E."/>
            <person name="Grzebelus D."/>
            <person name="Ashrafi H."/>
            <person name="Zheng Z."/>
            <person name="Cheng S."/>
            <person name="Spooner D."/>
            <person name="Van Deynze A."/>
            <person name="Simon P."/>
        </authorList>
    </citation>
    <scope>NUCLEOTIDE SEQUENCE [LARGE SCALE GENOMIC DNA]</scope>
    <source>
        <tissue evidence="2">Leaf</tissue>
    </source>
</reference>